<dbReference type="EMBL" id="AZHO01000030">
    <property type="protein sequence ID" value="KMT58329.1"/>
    <property type="molecule type" value="Genomic_DNA"/>
</dbReference>
<dbReference type="Pfam" id="PF01547">
    <property type="entry name" value="SBP_bac_1"/>
    <property type="match status" value="1"/>
</dbReference>
<keyword evidence="5" id="KW-1185">Reference proteome</keyword>
<dbReference type="SUPFAM" id="SSF53850">
    <property type="entry name" value="Periplasmic binding protein-like II"/>
    <property type="match status" value="1"/>
</dbReference>
<name>A0A0J8GBS3_9LIST</name>
<dbReference type="InterPro" id="IPR006059">
    <property type="entry name" value="SBP"/>
</dbReference>
<dbReference type="AlphaFoldDB" id="A0A0J8GBS3"/>
<dbReference type="PANTHER" id="PTHR30061">
    <property type="entry name" value="MALTOSE-BINDING PERIPLASMIC PROTEIN"/>
    <property type="match status" value="1"/>
</dbReference>
<organism evidence="4 5">
    <name type="scientific">Listeria fleischmannii 1991</name>
    <dbReference type="NCBI Taxonomy" id="1430899"/>
    <lineage>
        <taxon>Bacteria</taxon>
        <taxon>Bacillati</taxon>
        <taxon>Bacillota</taxon>
        <taxon>Bacilli</taxon>
        <taxon>Bacillales</taxon>
        <taxon>Listeriaceae</taxon>
        <taxon>Listeria</taxon>
    </lineage>
</organism>
<dbReference type="Gene3D" id="3.40.190.10">
    <property type="entry name" value="Periplasmic binding protein-like II"/>
    <property type="match status" value="1"/>
</dbReference>
<evidence type="ECO:0000256" key="2">
    <source>
        <dbReference type="ARBA" id="ARBA00022448"/>
    </source>
</evidence>
<evidence type="ECO:0000313" key="5">
    <source>
        <dbReference type="Proteomes" id="UP000052258"/>
    </source>
</evidence>
<evidence type="ECO:0000256" key="3">
    <source>
        <dbReference type="ARBA" id="ARBA00022729"/>
    </source>
</evidence>
<gene>
    <name evidence="4" type="ORF">X560_2155</name>
</gene>
<dbReference type="GO" id="GO:0015768">
    <property type="term" value="P:maltose transport"/>
    <property type="evidence" value="ECO:0007669"/>
    <property type="project" value="TreeGrafter"/>
</dbReference>
<dbReference type="OrthoDB" id="9782846at2"/>
<dbReference type="GO" id="GO:0042956">
    <property type="term" value="P:maltodextrin transmembrane transport"/>
    <property type="evidence" value="ECO:0007669"/>
    <property type="project" value="TreeGrafter"/>
</dbReference>
<keyword evidence="3" id="KW-0732">Signal</keyword>
<sequence length="414" mass="45461">MEKRGWLLVIPVFVLSIVLGACGGSGDANNSDEKVITYALWDKEQASVYQQLAKDFEKENKGIKVKFEITPFAQYFTKLETAITGKNAPDVFWVNIPRAPDYINNGVLMPLDDVKFDKDKIPEQYLKAYTSDGKLYGVPKDFDTNALFYNKTMFDEAGVSYPDDTWTWKTWQDAAKKLTKADENIYGLAAPLTWQGGYYETIYQNEGSPFKDGGKKSGFSDQATIDGVEFWYDFTKNGSATPLKEMAGTTGSELLLNGRVAMSVDGSYMVPVIFKEKYGKDNIDVAPLPKGKTRATTSNSLANVISANTKNADAAKRWVAYLSTKEASEKVAESGVVIPAYQGAADAWINAYPDKNLKVFTEAVNYAIPLPNTKNSSAAIAIEGDVLGKAWTGEESVQAASDELAKKANALLKK</sequence>
<protein>
    <submittedName>
        <fullName evidence="4">ABC transporter substrate-binding protein</fullName>
    </submittedName>
</protein>
<dbReference type="PATRIC" id="fig|1430899.3.peg.2204"/>
<dbReference type="CDD" id="cd13585">
    <property type="entry name" value="PBP2_TMBP_like"/>
    <property type="match status" value="1"/>
</dbReference>
<dbReference type="PANTHER" id="PTHR30061:SF50">
    <property type="entry name" value="MALTOSE_MALTODEXTRIN-BINDING PERIPLASMIC PROTEIN"/>
    <property type="match status" value="1"/>
</dbReference>
<comment type="similarity">
    <text evidence="1">Belongs to the bacterial solute-binding protein 1 family.</text>
</comment>
<dbReference type="GO" id="GO:1901982">
    <property type="term" value="F:maltose binding"/>
    <property type="evidence" value="ECO:0007669"/>
    <property type="project" value="TreeGrafter"/>
</dbReference>
<proteinExistence type="inferred from homology"/>
<dbReference type="Proteomes" id="UP000052258">
    <property type="component" value="Unassembled WGS sequence"/>
</dbReference>
<reference evidence="4 5" key="1">
    <citation type="journal article" date="2015" name="Genome Biol. Evol.">
        <title>Comparative Genomics of Listeria Sensu Lato: Genus-Wide Differences in Evolutionary Dynamics and the Progressive Gain of Complex, Potentially Pathogenicity-Related Traits through Lateral Gene Transfer.</title>
        <authorList>
            <person name="Chiara M."/>
            <person name="Caruso M."/>
            <person name="D'Erchia A.M."/>
            <person name="Manzari C."/>
            <person name="Fraccalvieri R."/>
            <person name="Goffredo E."/>
            <person name="Latorre L."/>
            <person name="Miccolupo A."/>
            <person name="Padalino I."/>
            <person name="Santagada G."/>
            <person name="Chiocco D."/>
            <person name="Pesole G."/>
            <person name="Horner D.S."/>
            <person name="Parisi A."/>
        </authorList>
    </citation>
    <scope>NUCLEOTIDE SEQUENCE [LARGE SCALE GENOMIC DNA]</scope>
    <source>
        <strain evidence="4 5">1991</strain>
    </source>
</reference>
<evidence type="ECO:0000313" key="4">
    <source>
        <dbReference type="EMBL" id="KMT58329.1"/>
    </source>
</evidence>
<evidence type="ECO:0000256" key="1">
    <source>
        <dbReference type="ARBA" id="ARBA00008520"/>
    </source>
</evidence>
<dbReference type="RefSeq" id="WP_059140176.1">
    <property type="nucleotide sequence ID" value="NZ_KQ130619.1"/>
</dbReference>
<comment type="caution">
    <text evidence="4">The sequence shown here is derived from an EMBL/GenBank/DDBJ whole genome shotgun (WGS) entry which is preliminary data.</text>
</comment>
<accession>A0A0J8GBS3</accession>
<dbReference type="PROSITE" id="PS51257">
    <property type="entry name" value="PROKAR_LIPOPROTEIN"/>
    <property type="match status" value="1"/>
</dbReference>
<dbReference type="GO" id="GO:0055052">
    <property type="term" value="C:ATP-binding cassette (ABC) transporter complex, substrate-binding subunit-containing"/>
    <property type="evidence" value="ECO:0007669"/>
    <property type="project" value="TreeGrafter"/>
</dbReference>
<keyword evidence="2" id="KW-0813">Transport</keyword>